<feature type="chain" id="PRO_5018050288" description="Fimbrial-type adhesion domain-containing protein" evidence="1">
    <location>
        <begin position="22"/>
        <end position="444"/>
    </location>
</feature>
<dbReference type="GO" id="GO:0007155">
    <property type="term" value="P:cell adhesion"/>
    <property type="evidence" value="ECO:0007669"/>
    <property type="project" value="InterPro"/>
</dbReference>
<dbReference type="RefSeq" id="WP_123652002.1">
    <property type="nucleotide sequence ID" value="NZ_RHFN01000020.1"/>
</dbReference>
<dbReference type="Gene3D" id="2.60.40.1090">
    <property type="entry name" value="Fimbrial-type adhesion domain"/>
    <property type="match status" value="1"/>
</dbReference>
<dbReference type="Proteomes" id="UP000268051">
    <property type="component" value="Unassembled WGS sequence"/>
</dbReference>
<proteinExistence type="predicted"/>
<comment type="caution">
    <text evidence="3">The sequence shown here is derived from an EMBL/GenBank/DDBJ whole genome shotgun (WGS) entry which is preliminary data.</text>
</comment>
<dbReference type="PIRSF" id="PIRSF029766">
    <property type="entry name" value="UCP029766"/>
    <property type="match status" value="1"/>
</dbReference>
<dbReference type="EMBL" id="RHFN01000020">
    <property type="protein sequence ID" value="ROU11921.1"/>
    <property type="molecule type" value="Genomic_DNA"/>
</dbReference>
<dbReference type="InterPro" id="IPR008966">
    <property type="entry name" value="Adhesion_dom_sf"/>
</dbReference>
<gene>
    <name evidence="3" type="ORF">EB837_17065</name>
</gene>
<evidence type="ECO:0000313" key="3">
    <source>
        <dbReference type="EMBL" id="ROU11921.1"/>
    </source>
</evidence>
<dbReference type="InterPro" id="IPR011228">
    <property type="entry name" value="UCP029766"/>
</dbReference>
<keyword evidence="1" id="KW-0732">Signal</keyword>
<feature type="domain" description="Fimbrial-type adhesion" evidence="2">
    <location>
        <begin position="259"/>
        <end position="444"/>
    </location>
</feature>
<evidence type="ECO:0000313" key="4">
    <source>
        <dbReference type="Proteomes" id="UP000268051"/>
    </source>
</evidence>
<organism evidence="3 4">
    <name type="scientific">Kluyvera ascorbata</name>
    <dbReference type="NCBI Taxonomy" id="51288"/>
    <lineage>
        <taxon>Bacteria</taxon>
        <taxon>Pseudomonadati</taxon>
        <taxon>Pseudomonadota</taxon>
        <taxon>Gammaproteobacteria</taxon>
        <taxon>Enterobacterales</taxon>
        <taxon>Enterobacteriaceae</taxon>
        <taxon>Kluyvera</taxon>
    </lineage>
</organism>
<protein>
    <recommendedName>
        <fullName evidence="2">Fimbrial-type adhesion domain-containing protein</fullName>
    </recommendedName>
</protein>
<dbReference type="AlphaFoldDB" id="A0A3N2RX61"/>
<evidence type="ECO:0000256" key="1">
    <source>
        <dbReference type="SAM" id="SignalP"/>
    </source>
</evidence>
<dbReference type="InterPro" id="IPR000259">
    <property type="entry name" value="Adhesion_dom_fimbrial"/>
</dbReference>
<reference evidence="3 4" key="1">
    <citation type="submission" date="2018-10" db="EMBL/GenBank/DDBJ databases">
        <title>Horizontal transference of carbapenem resistance between Klebsiella pneumoniae and Kluyvera ascorbata during abdominal infection: a case report.</title>
        <authorList>
            <person name="Raro O.H.F."/>
            <person name="Lima-Morales D."/>
            <person name="Barth A.L."/>
            <person name="Paim T.G.S."/>
            <person name="Mott M.P."/>
            <person name="Riche C.V.W."/>
            <person name="Teixeira U.F."/>
            <person name="Waechter F."/>
            <person name="Dias C.A.G."/>
        </authorList>
    </citation>
    <scope>NUCLEOTIDE SEQUENCE [LARGE SCALE GENOMIC DNA]</scope>
    <source>
        <strain evidence="3 4">OT2</strain>
    </source>
</reference>
<dbReference type="InterPro" id="IPR036937">
    <property type="entry name" value="Adhesion_dom_fimbrial_sf"/>
</dbReference>
<accession>A0A3N2RX61</accession>
<dbReference type="OrthoDB" id="8875995at2"/>
<dbReference type="Pfam" id="PF00419">
    <property type="entry name" value="Fimbrial"/>
    <property type="match status" value="1"/>
</dbReference>
<feature type="signal peptide" evidence="1">
    <location>
        <begin position="1"/>
        <end position="21"/>
    </location>
</feature>
<dbReference type="SUPFAM" id="SSF49401">
    <property type="entry name" value="Bacterial adhesins"/>
    <property type="match status" value="1"/>
</dbReference>
<name>A0A3N2RX61_9ENTR</name>
<sequence>MLRTLIWGAALLLLSVATAQATCTRKSSIDAGCDSCGVGIGLGNVNITSAYLQPTGTPLGSTVFSITTASRYSSSGAGDLVLYECDASDVGSIYEVFATNGDDRVGGFYDLGTDDGNPDYYATYFPYVGIKLTHLNSGMPFTRYWQQYPITSYATVGSKIQIRVKDFSAIRADLIRISGLPGNGASRYCGATSSSNPYAGMASATGTSSYSCTQPNGYVTFKGPGIATDTIGSDSAYNYSTWGTGRWIAMGMGTSPISTLTHTATCVARNVTPLVLLPTISIQSLEGGGTSQSNFTVSIECDNTAVSGVSSGGTALGLQVPYESYLAAQKLGLVNASGGVSYLLSDGYGTDATIATGVGIALSNAATGTAMNFLGWGACTSTGCPSGNDVGWYSALNGASASGSSASGYTNYQSVLTATLKKIPGQTVTAGKVSAKAYVWVRVQ</sequence>
<evidence type="ECO:0000259" key="2">
    <source>
        <dbReference type="Pfam" id="PF00419"/>
    </source>
</evidence>
<dbReference type="GO" id="GO:0009289">
    <property type="term" value="C:pilus"/>
    <property type="evidence" value="ECO:0007669"/>
    <property type="project" value="InterPro"/>
</dbReference>